<organism evidence="2 3">
    <name type="scientific">Xenorhabdus doucetiae</name>
    <dbReference type="NCBI Taxonomy" id="351671"/>
    <lineage>
        <taxon>Bacteria</taxon>
        <taxon>Pseudomonadati</taxon>
        <taxon>Pseudomonadota</taxon>
        <taxon>Gammaproteobacteria</taxon>
        <taxon>Enterobacterales</taxon>
        <taxon>Morganellaceae</taxon>
        <taxon>Xenorhabdus</taxon>
    </lineage>
</organism>
<keyword evidence="1" id="KW-0472">Membrane</keyword>
<evidence type="ECO:0000256" key="1">
    <source>
        <dbReference type="SAM" id="Phobius"/>
    </source>
</evidence>
<keyword evidence="1" id="KW-1133">Transmembrane helix</keyword>
<proteinExistence type="predicted"/>
<dbReference type="EMBL" id="FO704550">
    <property type="protein sequence ID" value="CDG19258.1"/>
    <property type="molecule type" value="Genomic_DNA"/>
</dbReference>
<feature type="transmembrane region" description="Helical" evidence="1">
    <location>
        <begin position="12"/>
        <end position="31"/>
    </location>
</feature>
<sequence>MYLISQSIPVEFIATLPQCVFLLGYYLKFKLGNYLILFKKRG</sequence>
<dbReference type="HOGENOM" id="CLU_3259991_0_0_6"/>
<evidence type="ECO:0000313" key="2">
    <source>
        <dbReference type="EMBL" id="CDG19258.1"/>
    </source>
</evidence>
<reference evidence="2 3" key="1">
    <citation type="submission" date="2013-07" db="EMBL/GenBank/DDBJ databases">
        <authorList>
            <person name="Genoscope - CEA"/>
        </authorList>
    </citation>
    <scope>NUCLEOTIDE SEQUENCE [LARGE SCALE GENOMIC DNA]</scope>
    <source>
        <strain evidence="3">FRM16 / DSM 17909</strain>
    </source>
</reference>
<protein>
    <submittedName>
        <fullName evidence="2">Uncharacterized protein</fullName>
    </submittedName>
</protein>
<dbReference type="STRING" id="351671.XDD1_3568"/>
<evidence type="ECO:0000313" key="3">
    <source>
        <dbReference type="Proteomes" id="UP000032721"/>
    </source>
</evidence>
<accession>A0A068QWF2</accession>
<dbReference type="KEGG" id="xdo:XDD1_3568"/>
<dbReference type="Proteomes" id="UP000032721">
    <property type="component" value="Chromosome"/>
</dbReference>
<dbReference type="AlphaFoldDB" id="A0A068QWF2"/>
<gene>
    <name evidence="2" type="ORF">XDD1_3568</name>
</gene>
<name>A0A068QWF2_9GAMM</name>
<keyword evidence="1" id="KW-0812">Transmembrane</keyword>